<keyword evidence="4 6" id="KW-0486">Methionine biosynthesis</keyword>
<dbReference type="PANTHER" id="PTHR46832">
    <property type="entry name" value="5'-METHYLTHIOADENOSINE/S-ADENOSYLHOMOCYSTEINE NUCLEOSIDASE"/>
    <property type="match status" value="1"/>
</dbReference>
<sequence length="235" mass="25305">MKIAIIGAMEEEVTFLRSNIKNAEKATIANSEFISGMINDAEVVLVRSGIGKVNAAMTTTILVERYKPDVIINTGSAGGFDPSLNIGDIVISTEVRHHDVDVTVFGYEYGQVPNLPAAFIAHQTLKEAAERSAEAIENVQAVSGLIATGDSFMNDPVRVEALRDKFENLQALEMEAAAIAQVAHQYGIPFVIIRSLSDIAGKESNISFDQYLEKAAVNSANLVLGIVKEVAAQRI</sequence>
<evidence type="ECO:0000256" key="1">
    <source>
        <dbReference type="ARBA" id="ARBA00004945"/>
    </source>
</evidence>
<evidence type="ECO:0000256" key="5">
    <source>
        <dbReference type="ARBA" id="ARBA00050313"/>
    </source>
</evidence>
<proteinExistence type="inferred from homology"/>
<dbReference type="FunFam" id="3.40.50.1580:FF:000001">
    <property type="entry name" value="MTA/SAH nucleosidase family protein"/>
    <property type="match status" value="1"/>
</dbReference>
<feature type="binding site" evidence="6">
    <location>
        <position position="153"/>
    </location>
    <ligand>
        <name>substrate</name>
    </ligand>
</feature>
<dbReference type="RefSeq" id="WP_104056977.1">
    <property type="nucleotide sequence ID" value="NZ_PREZ01000002.1"/>
</dbReference>
<dbReference type="PANTHER" id="PTHR46832:SF1">
    <property type="entry name" value="5'-METHYLTHIOADENOSINE_S-ADENOSYLHOMOCYSTEINE NUCLEOSIDASE"/>
    <property type="match status" value="1"/>
</dbReference>
<dbReference type="Proteomes" id="UP000239047">
    <property type="component" value="Unassembled WGS sequence"/>
</dbReference>
<comment type="catalytic activity">
    <reaction evidence="5">
        <text>5'-deoxyadenosine + H2O = 5-deoxy-D-ribose + adenine</text>
        <dbReference type="Rhea" id="RHEA:29859"/>
        <dbReference type="ChEBI" id="CHEBI:15377"/>
        <dbReference type="ChEBI" id="CHEBI:16708"/>
        <dbReference type="ChEBI" id="CHEBI:17319"/>
        <dbReference type="ChEBI" id="CHEBI:149540"/>
        <dbReference type="EC" id="3.2.2.9"/>
    </reaction>
    <physiologicalReaction direction="left-to-right" evidence="5">
        <dbReference type="Rhea" id="RHEA:29860"/>
    </physiologicalReaction>
</comment>
<dbReference type="InterPro" id="IPR010049">
    <property type="entry name" value="MTA_SAH_Nsdase"/>
</dbReference>
<dbReference type="Gene3D" id="3.40.50.1580">
    <property type="entry name" value="Nucleoside phosphorylase domain"/>
    <property type="match status" value="1"/>
</dbReference>
<dbReference type="SUPFAM" id="SSF53167">
    <property type="entry name" value="Purine and uridine phosphorylases"/>
    <property type="match status" value="1"/>
</dbReference>
<dbReference type="GO" id="GO:0009164">
    <property type="term" value="P:nucleoside catabolic process"/>
    <property type="evidence" value="ECO:0007669"/>
    <property type="project" value="InterPro"/>
</dbReference>
<keyword evidence="8" id="KW-0326">Glycosidase</keyword>
<evidence type="ECO:0000259" key="7">
    <source>
        <dbReference type="Pfam" id="PF01048"/>
    </source>
</evidence>
<comment type="catalytic activity">
    <reaction evidence="6">
        <text>S-adenosyl-L-homocysteine + H2O = S-(5-deoxy-D-ribos-5-yl)-L-homocysteine + adenine</text>
        <dbReference type="Rhea" id="RHEA:17805"/>
        <dbReference type="ChEBI" id="CHEBI:15377"/>
        <dbReference type="ChEBI" id="CHEBI:16708"/>
        <dbReference type="ChEBI" id="CHEBI:57856"/>
        <dbReference type="ChEBI" id="CHEBI:58195"/>
        <dbReference type="EC" id="3.2.2.9"/>
    </reaction>
</comment>
<name>A0A2S5GEW6_9BACL</name>
<evidence type="ECO:0000313" key="9">
    <source>
        <dbReference type="Proteomes" id="UP000239047"/>
    </source>
</evidence>
<feature type="active site" description="Proton acceptor" evidence="6">
    <location>
        <position position="12"/>
    </location>
</feature>
<dbReference type="OrthoDB" id="9792278at2"/>
<dbReference type="UniPathway" id="UPA00904">
    <property type="reaction ID" value="UER00871"/>
</dbReference>
<protein>
    <recommendedName>
        <fullName evidence="6">5'-methylthioadenosine/S-adenosylhomocysteine nucleosidase</fullName>
        <shortName evidence="6">MTA/SAH nucleosidase</shortName>
        <shortName evidence="6">MTAN</shortName>
        <ecNumber evidence="6">3.2.2.9</ecNumber>
    </recommendedName>
    <alternativeName>
        <fullName evidence="6">5'-deoxyadenosine nucleosidase</fullName>
        <shortName evidence="6">DOA nucleosidase</shortName>
        <shortName evidence="6">dAdo nucleosidase</shortName>
    </alternativeName>
    <alternativeName>
        <fullName evidence="6">5'-methylthioadenosine nucleosidase</fullName>
        <shortName evidence="6">MTA nucleosidase</shortName>
    </alternativeName>
    <alternativeName>
        <fullName evidence="6">S-adenosylhomocysteine nucleosidase</fullName>
        <shortName evidence="6">AdoHcy nucleosidase</shortName>
        <shortName evidence="6">SAH nucleosidase</shortName>
        <shortName evidence="6">SRH nucleosidase</shortName>
    </alternativeName>
</protein>
<dbReference type="GO" id="GO:0019509">
    <property type="term" value="P:L-methionine salvage from methylthioadenosine"/>
    <property type="evidence" value="ECO:0007669"/>
    <property type="project" value="UniProtKB-UniRule"/>
</dbReference>
<dbReference type="EMBL" id="PREZ01000002">
    <property type="protein sequence ID" value="PPA71488.1"/>
    <property type="molecule type" value="Genomic_DNA"/>
</dbReference>
<dbReference type="HAMAP" id="MF_01684">
    <property type="entry name" value="Salvage_MtnN"/>
    <property type="match status" value="1"/>
</dbReference>
<dbReference type="Pfam" id="PF01048">
    <property type="entry name" value="PNP_UDP_1"/>
    <property type="match status" value="1"/>
</dbReference>
<dbReference type="NCBIfam" id="NF004079">
    <property type="entry name" value="PRK05584.1"/>
    <property type="match status" value="1"/>
</dbReference>
<feature type="binding site" evidence="6">
    <location>
        <begin position="174"/>
        <end position="175"/>
    </location>
    <ligand>
        <name>substrate</name>
    </ligand>
</feature>
<keyword evidence="2 6" id="KW-0028">Amino-acid biosynthesis</keyword>
<comment type="similarity">
    <text evidence="6">Belongs to the PNP/UDP phosphorylase family. MtnN subfamily.</text>
</comment>
<evidence type="ECO:0000256" key="4">
    <source>
        <dbReference type="ARBA" id="ARBA00023167"/>
    </source>
</evidence>
<dbReference type="GO" id="GO:0008782">
    <property type="term" value="F:adenosylhomocysteine nucleosidase activity"/>
    <property type="evidence" value="ECO:0007669"/>
    <property type="project" value="UniProtKB-UniRule"/>
</dbReference>
<dbReference type="CDD" id="cd09008">
    <property type="entry name" value="MTAN"/>
    <property type="match status" value="1"/>
</dbReference>
<dbReference type="EC" id="3.2.2.9" evidence="6"/>
<keyword evidence="9" id="KW-1185">Reference proteome</keyword>
<comment type="caution">
    <text evidence="8">The sequence shown here is derived from an EMBL/GenBank/DDBJ whole genome shotgun (WGS) entry which is preliminary data.</text>
</comment>
<gene>
    <name evidence="6" type="primary">mtnN</name>
    <name evidence="8" type="ORF">C4B60_05345</name>
</gene>
<feature type="binding site" evidence="6">
    <location>
        <position position="78"/>
    </location>
    <ligand>
        <name>substrate</name>
    </ligand>
</feature>
<feature type="domain" description="Nucleoside phosphorylase" evidence="7">
    <location>
        <begin position="2"/>
        <end position="227"/>
    </location>
</feature>
<dbReference type="GO" id="GO:0019284">
    <property type="term" value="P:L-methionine salvage from S-adenosylmethionine"/>
    <property type="evidence" value="ECO:0007669"/>
    <property type="project" value="TreeGrafter"/>
</dbReference>
<dbReference type="GO" id="GO:0008930">
    <property type="term" value="F:methylthioadenosine nucleosidase activity"/>
    <property type="evidence" value="ECO:0007669"/>
    <property type="project" value="UniProtKB-UniRule"/>
</dbReference>
<evidence type="ECO:0000256" key="2">
    <source>
        <dbReference type="ARBA" id="ARBA00022605"/>
    </source>
</evidence>
<comment type="catalytic activity">
    <reaction evidence="6">
        <text>S-methyl-5'-thioadenosine + H2O = 5-(methylsulfanyl)-D-ribose + adenine</text>
        <dbReference type="Rhea" id="RHEA:13617"/>
        <dbReference type="ChEBI" id="CHEBI:15377"/>
        <dbReference type="ChEBI" id="CHEBI:16708"/>
        <dbReference type="ChEBI" id="CHEBI:17509"/>
        <dbReference type="ChEBI" id="CHEBI:78440"/>
        <dbReference type="EC" id="3.2.2.9"/>
    </reaction>
</comment>
<accession>A0A2S5GEW6</accession>
<organism evidence="8 9">
    <name type="scientific">Jeotgalibacillus proteolyticus</name>
    <dbReference type="NCBI Taxonomy" id="2082395"/>
    <lineage>
        <taxon>Bacteria</taxon>
        <taxon>Bacillati</taxon>
        <taxon>Bacillota</taxon>
        <taxon>Bacilli</taxon>
        <taxon>Bacillales</taxon>
        <taxon>Caryophanaceae</taxon>
        <taxon>Jeotgalibacillus</taxon>
    </lineage>
</organism>
<dbReference type="AlphaFoldDB" id="A0A2S5GEW6"/>
<dbReference type="NCBIfam" id="TIGR01704">
    <property type="entry name" value="MTA_SAH-Nsdase"/>
    <property type="match status" value="1"/>
</dbReference>
<dbReference type="InterPro" id="IPR035994">
    <property type="entry name" value="Nucleoside_phosphorylase_sf"/>
</dbReference>
<reference evidence="8 9" key="1">
    <citation type="submission" date="2018-02" db="EMBL/GenBank/DDBJ databases">
        <title>Jeotgalibacillus proteolyticum sp. nov. a protease producing bacterium isolated from ocean sediments of Laizhou Bay.</title>
        <authorList>
            <person name="Li Y."/>
        </authorList>
    </citation>
    <scope>NUCLEOTIDE SEQUENCE [LARGE SCALE GENOMIC DNA]</scope>
    <source>
        <strain evidence="8 9">22-7</strain>
    </source>
</reference>
<comment type="pathway">
    <text evidence="1 6">Amino-acid biosynthesis; L-methionine biosynthesis via salvage pathway; S-methyl-5-thio-alpha-D-ribose 1-phosphate from S-methyl-5'-thioadenosine (hydrolase route): step 1/2.</text>
</comment>
<comment type="function">
    <text evidence="6">Catalyzes the irreversible cleavage of the glycosidic bond in both 5'-methylthioadenosine (MTA) and S-adenosylhomocysteine (SAH/AdoHcy) to adenine and the corresponding thioribose, 5'-methylthioribose and S-ribosylhomocysteine, respectively. Also cleaves 5'-deoxyadenosine, a toxic by-product of radical S-adenosylmethionine (SAM) enzymes, into 5-deoxyribose and adenine.</text>
</comment>
<dbReference type="GO" id="GO:0005829">
    <property type="term" value="C:cytosol"/>
    <property type="evidence" value="ECO:0007669"/>
    <property type="project" value="TreeGrafter"/>
</dbReference>
<keyword evidence="3 6" id="KW-0378">Hydrolase</keyword>
<evidence type="ECO:0000256" key="3">
    <source>
        <dbReference type="ARBA" id="ARBA00022801"/>
    </source>
</evidence>
<evidence type="ECO:0000313" key="8">
    <source>
        <dbReference type="EMBL" id="PPA71488.1"/>
    </source>
</evidence>
<dbReference type="InterPro" id="IPR000845">
    <property type="entry name" value="Nucleoside_phosphorylase_d"/>
</dbReference>
<feature type="active site" description="Proton donor" evidence="6">
    <location>
        <position position="198"/>
    </location>
</feature>
<evidence type="ECO:0000256" key="6">
    <source>
        <dbReference type="HAMAP-Rule" id="MF_01684"/>
    </source>
</evidence>